<protein>
    <recommendedName>
        <fullName evidence="3">ABM domain-containing protein</fullName>
    </recommendedName>
</protein>
<evidence type="ECO:0000313" key="2">
    <source>
        <dbReference type="Proteomes" id="UP000076727"/>
    </source>
</evidence>
<keyword evidence="2" id="KW-1185">Reference proteome</keyword>
<reference evidence="1 2" key="1">
    <citation type="journal article" date="2016" name="Mol. Biol. Evol.">
        <title>Comparative Genomics of Early-Diverging Mushroom-Forming Fungi Provides Insights into the Origins of Lignocellulose Decay Capabilities.</title>
        <authorList>
            <person name="Nagy L.G."/>
            <person name="Riley R."/>
            <person name="Tritt A."/>
            <person name="Adam C."/>
            <person name="Daum C."/>
            <person name="Floudas D."/>
            <person name="Sun H."/>
            <person name="Yadav J.S."/>
            <person name="Pangilinan J."/>
            <person name="Larsson K.H."/>
            <person name="Matsuura K."/>
            <person name="Barry K."/>
            <person name="Labutti K."/>
            <person name="Kuo R."/>
            <person name="Ohm R.A."/>
            <person name="Bhattacharya S.S."/>
            <person name="Shirouzu T."/>
            <person name="Yoshinaga Y."/>
            <person name="Martin F.M."/>
            <person name="Grigoriev I.V."/>
            <person name="Hibbett D.S."/>
        </authorList>
    </citation>
    <scope>NUCLEOTIDE SEQUENCE [LARGE SCALE GENOMIC DNA]</scope>
    <source>
        <strain evidence="1 2">L-15889</strain>
    </source>
</reference>
<dbReference type="OrthoDB" id="3830579at2759"/>
<accession>A0A165LDW6</accession>
<organism evidence="1 2">
    <name type="scientific">Daedalea quercina L-15889</name>
    <dbReference type="NCBI Taxonomy" id="1314783"/>
    <lineage>
        <taxon>Eukaryota</taxon>
        <taxon>Fungi</taxon>
        <taxon>Dikarya</taxon>
        <taxon>Basidiomycota</taxon>
        <taxon>Agaricomycotina</taxon>
        <taxon>Agaricomycetes</taxon>
        <taxon>Polyporales</taxon>
        <taxon>Fomitopsis</taxon>
    </lineage>
</organism>
<sequence>MTTVVELIIVDVKEGVGKDDAILKKLREAAAKGGLKHQSYGFTVENPNKYVWILYIENGFEAKDFKWPAAEYGDFAEELKKVSTSDFTRYFFSFPSFPPTITSAPVTETALITLKADVDLAQFNLLQEGIIGQLKQQPTVLGTTHAITTEAGANPIVLLFVGWESVEAHKALVAKPENQGELAKFQVYMDKLDAVHVHFTNEE</sequence>
<dbReference type="STRING" id="1314783.A0A165LDW6"/>
<dbReference type="EMBL" id="KV429133">
    <property type="protein sequence ID" value="KZT64288.1"/>
    <property type="molecule type" value="Genomic_DNA"/>
</dbReference>
<name>A0A165LDW6_9APHY</name>
<proteinExistence type="predicted"/>
<evidence type="ECO:0008006" key="3">
    <source>
        <dbReference type="Google" id="ProtNLM"/>
    </source>
</evidence>
<evidence type="ECO:0000313" key="1">
    <source>
        <dbReference type="EMBL" id="KZT64288.1"/>
    </source>
</evidence>
<dbReference type="Gene3D" id="3.30.70.100">
    <property type="match status" value="1"/>
</dbReference>
<dbReference type="Proteomes" id="UP000076727">
    <property type="component" value="Unassembled WGS sequence"/>
</dbReference>
<gene>
    <name evidence="1" type="ORF">DAEQUDRAFT_732796</name>
</gene>
<dbReference type="AlphaFoldDB" id="A0A165LDW6"/>